<accession>X6MC70</accession>
<dbReference type="Proteomes" id="UP000023152">
    <property type="component" value="Unassembled WGS sequence"/>
</dbReference>
<evidence type="ECO:0000313" key="1">
    <source>
        <dbReference type="EMBL" id="ETO11037.1"/>
    </source>
</evidence>
<dbReference type="InterPro" id="IPR011043">
    <property type="entry name" value="Gal_Oxase/kelch_b-propeller"/>
</dbReference>
<dbReference type="SUPFAM" id="SSF50965">
    <property type="entry name" value="Galactose oxidase, central domain"/>
    <property type="match status" value="1"/>
</dbReference>
<reference evidence="1 2" key="1">
    <citation type="journal article" date="2013" name="Curr. Biol.">
        <title>The Genome of the Foraminiferan Reticulomyxa filosa.</title>
        <authorList>
            <person name="Glockner G."/>
            <person name="Hulsmann N."/>
            <person name="Schleicher M."/>
            <person name="Noegel A.A."/>
            <person name="Eichinger L."/>
            <person name="Gallinger C."/>
            <person name="Pawlowski J."/>
            <person name="Sierra R."/>
            <person name="Euteneuer U."/>
            <person name="Pillet L."/>
            <person name="Moustafa A."/>
            <person name="Platzer M."/>
            <person name="Groth M."/>
            <person name="Szafranski K."/>
            <person name="Schliwa M."/>
        </authorList>
    </citation>
    <scope>NUCLEOTIDE SEQUENCE [LARGE SCALE GENOMIC DNA]</scope>
</reference>
<evidence type="ECO:0000313" key="2">
    <source>
        <dbReference type="Proteomes" id="UP000023152"/>
    </source>
</evidence>
<organism evidence="1 2">
    <name type="scientific">Reticulomyxa filosa</name>
    <dbReference type="NCBI Taxonomy" id="46433"/>
    <lineage>
        <taxon>Eukaryota</taxon>
        <taxon>Sar</taxon>
        <taxon>Rhizaria</taxon>
        <taxon>Retaria</taxon>
        <taxon>Foraminifera</taxon>
        <taxon>Monothalamids</taxon>
        <taxon>Reticulomyxidae</taxon>
        <taxon>Reticulomyxa</taxon>
    </lineage>
</organism>
<dbReference type="OrthoDB" id="432528at2759"/>
<sequence length="349" mass="40209">MSTQMDNIFQILPELPKPFITPSCISFKDEILICGGYETNCCYSYHTLKKQYKYICSYPNGVRFNAHCIVQLAHPQADSNEIHLLSFGGQDKNKIKQTFSMKYKSVWEISDNHCNSKSDHDSISQNVNNWTRFAENCSIGKLEDSLRGLCGLIGGKNNDLLFITCYPEDIEVINLKTMKPLTGIKNNIIPKGEHKLGIQYHCFVPLTIENEKVANHFILFCYNTGLLIKYDEQNKIFNYEKLPICPALSDFALYSKYERSKLVHKYSMKKKTWDKCKFTLPAEIYGSFAILSGNDTSVHIIGGEVQKMHMSINVHELFERSELLKMAEMYGKMIELKKEIAQIKLERPY</sequence>
<feature type="non-terminal residue" evidence="1">
    <location>
        <position position="349"/>
    </location>
</feature>
<proteinExistence type="predicted"/>
<gene>
    <name evidence="1" type="ORF">RFI_26340</name>
</gene>
<dbReference type="AlphaFoldDB" id="X6MC70"/>
<dbReference type="EMBL" id="ASPP01022849">
    <property type="protein sequence ID" value="ETO11037.1"/>
    <property type="molecule type" value="Genomic_DNA"/>
</dbReference>
<protein>
    <submittedName>
        <fullName evidence="1">Uncharacterized protein</fullName>
    </submittedName>
</protein>
<keyword evidence="2" id="KW-1185">Reference proteome</keyword>
<name>X6MC70_RETFI</name>
<comment type="caution">
    <text evidence="1">The sequence shown here is derived from an EMBL/GenBank/DDBJ whole genome shotgun (WGS) entry which is preliminary data.</text>
</comment>